<feature type="compositionally biased region" description="Basic residues" evidence="1">
    <location>
        <begin position="370"/>
        <end position="379"/>
    </location>
</feature>
<feature type="compositionally biased region" description="Basic and acidic residues" evidence="1">
    <location>
        <begin position="437"/>
        <end position="448"/>
    </location>
</feature>
<feature type="region of interest" description="Disordered" evidence="1">
    <location>
        <begin position="634"/>
        <end position="669"/>
    </location>
</feature>
<dbReference type="Proteomes" id="UP000242791">
    <property type="component" value="Unassembled WGS sequence"/>
</dbReference>
<feature type="compositionally biased region" description="Basic and acidic residues" evidence="1">
    <location>
        <begin position="490"/>
        <end position="502"/>
    </location>
</feature>
<evidence type="ECO:0008006" key="4">
    <source>
        <dbReference type="Google" id="ProtNLM"/>
    </source>
</evidence>
<feature type="compositionally biased region" description="Basic and acidic residues" evidence="1">
    <location>
        <begin position="341"/>
        <end position="355"/>
    </location>
</feature>
<protein>
    <recommendedName>
        <fullName evidence="4">DUF3824 domain-containing protein</fullName>
    </recommendedName>
</protein>
<evidence type="ECO:0000313" key="2">
    <source>
        <dbReference type="EMBL" id="OJD20123.1"/>
    </source>
</evidence>
<name>A0A1J9QIU1_9EURO</name>
<feature type="compositionally biased region" description="Low complexity" evidence="1">
    <location>
        <begin position="380"/>
        <end position="395"/>
    </location>
</feature>
<proteinExistence type="predicted"/>
<dbReference type="OrthoDB" id="5407645at2759"/>
<feature type="compositionally biased region" description="Basic and acidic residues" evidence="1">
    <location>
        <begin position="396"/>
        <end position="405"/>
    </location>
</feature>
<dbReference type="STRING" id="1658174.A0A1J9QIU1"/>
<evidence type="ECO:0000256" key="1">
    <source>
        <dbReference type="SAM" id="MobiDB-lite"/>
    </source>
</evidence>
<feature type="compositionally biased region" description="Low complexity" evidence="1">
    <location>
        <begin position="329"/>
        <end position="340"/>
    </location>
</feature>
<feature type="region of interest" description="Disordered" evidence="1">
    <location>
        <begin position="1"/>
        <end position="75"/>
    </location>
</feature>
<dbReference type="VEuPathDB" id="FungiDB:ACJ73_08545"/>
<comment type="caution">
    <text evidence="2">The sequence shown here is derived from an EMBL/GenBank/DDBJ whole genome shotgun (WGS) entry which is preliminary data.</text>
</comment>
<feature type="compositionally biased region" description="Basic residues" evidence="1">
    <location>
        <begin position="107"/>
        <end position="117"/>
    </location>
</feature>
<feature type="compositionally biased region" description="Basic and acidic residues" evidence="1">
    <location>
        <begin position="642"/>
        <end position="651"/>
    </location>
</feature>
<accession>A0A1J9QIU1</accession>
<feature type="compositionally biased region" description="Basic residues" evidence="1">
    <location>
        <begin position="203"/>
        <end position="220"/>
    </location>
</feature>
<dbReference type="EMBL" id="LGTZ01002048">
    <property type="protein sequence ID" value="OJD20123.1"/>
    <property type="molecule type" value="Genomic_DNA"/>
</dbReference>
<organism evidence="2 3">
    <name type="scientific">Blastomyces percursus</name>
    <dbReference type="NCBI Taxonomy" id="1658174"/>
    <lineage>
        <taxon>Eukaryota</taxon>
        <taxon>Fungi</taxon>
        <taxon>Dikarya</taxon>
        <taxon>Ascomycota</taxon>
        <taxon>Pezizomycotina</taxon>
        <taxon>Eurotiomycetes</taxon>
        <taxon>Eurotiomycetidae</taxon>
        <taxon>Onygenales</taxon>
        <taxon>Ajellomycetaceae</taxon>
        <taxon>Blastomyces</taxon>
    </lineage>
</organism>
<dbReference type="AlphaFoldDB" id="A0A1J9QIU1"/>
<feature type="compositionally biased region" description="Polar residues" evidence="1">
    <location>
        <begin position="1"/>
        <end position="13"/>
    </location>
</feature>
<feature type="compositionally biased region" description="Basic and acidic residues" evidence="1">
    <location>
        <begin position="318"/>
        <end position="328"/>
    </location>
</feature>
<keyword evidence="3" id="KW-1185">Reference proteome</keyword>
<reference evidence="2 3" key="1">
    <citation type="submission" date="2015-08" db="EMBL/GenBank/DDBJ databases">
        <title>Emmonsia species relationships and genome sequence.</title>
        <authorList>
            <person name="Cuomo C.A."/>
            <person name="Schwartz I.S."/>
            <person name="Kenyon C."/>
            <person name="De Hoog G.S."/>
            <person name="Govender N.P."/>
            <person name="Botha A."/>
            <person name="Moreno L."/>
            <person name="De Vries M."/>
            <person name="Munoz J.F."/>
            <person name="Stielow J.B."/>
        </authorList>
    </citation>
    <scope>NUCLEOTIDE SEQUENCE [LARGE SCALE GENOMIC DNA]</scope>
    <source>
        <strain evidence="2 3">EI222</strain>
    </source>
</reference>
<feature type="compositionally biased region" description="Basic and acidic residues" evidence="1">
    <location>
        <begin position="134"/>
        <end position="144"/>
    </location>
</feature>
<feature type="region of interest" description="Disordered" evidence="1">
    <location>
        <begin position="87"/>
        <end position="234"/>
    </location>
</feature>
<feature type="compositionally biased region" description="Basic and acidic residues" evidence="1">
    <location>
        <begin position="221"/>
        <end position="234"/>
    </location>
</feature>
<evidence type="ECO:0000313" key="3">
    <source>
        <dbReference type="Proteomes" id="UP000242791"/>
    </source>
</evidence>
<feature type="region of interest" description="Disordered" evidence="1">
    <location>
        <begin position="302"/>
        <end position="526"/>
    </location>
</feature>
<gene>
    <name evidence="2" type="ORF">ACJ73_08545</name>
</gene>
<sequence length="678" mass="76779">MASSYYENHPYNTQHRRVQTADYYEPSYATSRPPNSRWGGPADLVRPDETEDSQVEEIHREFPPGSYAGGNGANYGYGRSGHSAIYAKRRTDDPSVRRTHSVGGHGRDRHGYRHGYYHGRDEDYRRSRGHGHGNRRERDRDHNARRPYSRSPSRTPSPRPRRRKSLSEQALAAFGLGGATDSHSSRRHGSNRYYYNSDYDHSRSHRRRRRHSRSRSRSRTRSRDRDDKQKELTRTLKAVLTAGAAEAYRARKEPGGWTGEKGKRVLTAAIGAGGVNKLIDGPSDKHSKRHLIESTLAGLATNRVVNGPRSRSRSRGRARSEGPGKKELASAGLLAAAGKAAYDHYRSKSRDRDARSGYSSEDESSPDRSRRSRGSKKRSQSVSEYLNKGLAALGLGEEKGSSGHDSRRRRERRWYDDDSDSDFGYSDKYQSRRRRSDSRDSYSRDVGRLHPSSSFSSLRDRGAVIPLTGSNTGAPSLYASKYRNSSGNNEMDKYKYKYKYNDNDNDTDSDSPTLSTDEEKRTHRKLHRRQLVTTGLATLATVHAGHSIVKSIKKREERNALLCEGGISPDEARRQRTKNNLQDVASVAVAAIGVKSAVDEWKDAAQHHAEWRSFKDKCKEGRMEKERAMMGKTLRSRSWSLDGRERDRGHSYDSPSSPVSVKDAPRYFHDGRGNLLRY</sequence>